<accession>A0A382HPH1</accession>
<evidence type="ECO:0000313" key="2">
    <source>
        <dbReference type="EMBL" id="SVB89170.1"/>
    </source>
</evidence>
<gene>
    <name evidence="2" type="ORF">METZ01_LOCUS242024</name>
</gene>
<reference evidence="2" key="1">
    <citation type="submission" date="2018-05" db="EMBL/GenBank/DDBJ databases">
        <authorList>
            <person name="Lanie J.A."/>
            <person name="Ng W.-L."/>
            <person name="Kazmierczak K.M."/>
            <person name="Andrzejewski T.M."/>
            <person name="Davidsen T.M."/>
            <person name="Wayne K.J."/>
            <person name="Tettelin H."/>
            <person name="Glass J.I."/>
            <person name="Rusch D."/>
            <person name="Podicherti R."/>
            <person name="Tsui H.-C.T."/>
            <person name="Winkler M.E."/>
        </authorList>
    </citation>
    <scope>NUCLEOTIDE SEQUENCE</scope>
</reference>
<dbReference type="InterPro" id="IPR007404">
    <property type="entry name" value="YdjM-like"/>
</dbReference>
<organism evidence="2">
    <name type="scientific">marine metagenome</name>
    <dbReference type="NCBI Taxonomy" id="408172"/>
    <lineage>
        <taxon>unclassified sequences</taxon>
        <taxon>metagenomes</taxon>
        <taxon>ecological metagenomes</taxon>
    </lineage>
</organism>
<feature type="transmembrane region" description="Helical" evidence="1">
    <location>
        <begin position="24"/>
        <end position="49"/>
    </location>
</feature>
<dbReference type="EMBL" id="UINC01062491">
    <property type="protein sequence ID" value="SVB89170.1"/>
    <property type="molecule type" value="Genomic_DNA"/>
</dbReference>
<keyword evidence="1" id="KW-1133">Transmembrane helix</keyword>
<dbReference type="Pfam" id="PF04307">
    <property type="entry name" value="YdjM"/>
    <property type="match status" value="1"/>
</dbReference>
<evidence type="ECO:0000256" key="1">
    <source>
        <dbReference type="SAM" id="Phobius"/>
    </source>
</evidence>
<sequence>MAQAGLHAALGYSLRHIIPHEKRFFPAVILGAILPDLDILIVAAASIFYPISQAEFLFHRSFSHSFFTIIIIYLFFSILSEWDKKPVFKSIGKGLILGILSHIILDTFLWFREIQFLWPLPLEPFNFWSFWKTPDWIYRTMMALEFFFFYWYAWFLIAKHLKKPNRHSWIINSLQRWKTAEGILFIMFILLAYWKPAGFLIIFASVYIPSLMMAVWGTYMSRDALELENINKIN</sequence>
<feature type="transmembrane region" description="Helical" evidence="1">
    <location>
        <begin position="61"/>
        <end position="79"/>
    </location>
</feature>
<feature type="transmembrane region" description="Helical" evidence="1">
    <location>
        <begin position="177"/>
        <end position="194"/>
    </location>
</feature>
<name>A0A382HPH1_9ZZZZ</name>
<feature type="transmembrane region" description="Helical" evidence="1">
    <location>
        <begin position="136"/>
        <end position="157"/>
    </location>
</feature>
<keyword evidence="1" id="KW-0812">Transmembrane</keyword>
<evidence type="ECO:0008006" key="3">
    <source>
        <dbReference type="Google" id="ProtNLM"/>
    </source>
</evidence>
<proteinExistence type="predicted"/>
<feature type="transmembrane region" description="Helical" evidence="1">
    <location>
        <begin position="91"/>
        <end position="111"/>
    </location>
</feature>
<dbReference type="AlphaFoldDB" id="A0A382HPH1"/>
<protein>
    <recommendedName>
        <fullName evidence="3">Metal-dependent hydrolase</fullName>
    </recommendedName>
</protein>
<keyword evidence="1" id="KW-0472">Membrane</keyword>